<dbReference type="GO" id="GO:0003677">
    <property type="term" value="F:DNA binding"/>
    <property type="evidence" value="ECO:0007669"/>
    <property type="project" value="InterPro"/>
</dbReference>
<evidence type="ECO:0000313" key="3">
    <source>
        <dbReference type="Proteomes" id="UP000051757"/>
    </source>
</evidence>
<reference evidence="2 3" key="1">
    <citation type="journal article" date="2016" name="Front. Microbiol.">
        <title>Genome Sequence of Type Strains of Genus Stenotrophomonas.</title>
        <authorList>
            <person name="Patil P.P."/>
            <person name="Midha S."/>
            <person name="Kumar S."/>
            <person name="Patil P.B."/>
        </authorList>
    </citation>
    <scope>NUCLEOTIDE SEQUENCE [LARGE SCALE GENOMIC DNA]</scope>
    <source>
        <strain evidence="2 3">LMG 978</strain>
    </source>
</reference>
<comment type="caution">
    <text evidence="2">The sequence shown here is derived from an EMBL/GenBank/DDBJ whole genome shotgun (WGS) entry which is preliminary data.</text>
</comment>
<protein>
    <recommendedName>
        <fullName evidence="1">HTH cro/C1-type domain-containing protein</fullName>
    </recommendedName>
</protein>
<dbReference type="InterPro" id="IPR001387">
    <property type="entry name" value="Cro/C1-type_HTH"/>
</dbReference>
<name>A0A0R0AWG9_9GAMM</name>
<dbReference type="Pfam" id="PF15943">
    <property type="entry name" value="YdaS_toxin"/>
    <property type="match status" value="1"/>
</dbReference>
<gene>
    <name evidence="2" type="ORF">ARC23_14540</name>
</gene>
<proteinExistence type="predicted"/>
<dbReference type="SUPFAM" id="SSF47413">
    <property type="entry name" value="lambda repressor-like DNA-binding domains"/>
    <property type="match status" value="1"/>
</dbReference>
<evidence type="ECO:0000313" key="2">
    <source>
        <dbReference type="EMBL" id="KRG49301.1"/>
    </source>
</evidence>
<keyword evidence="3" id="KW-1185">Reference proteome</keyword>
<dbReference type="CDD" id="cd00093">
    <property type="entry name" value="HTH_XRE"/>
    <property type="match status" value="1"/>
</dbReference>
<accession>A0A0R0AWG9</accession>
<dbReference type="Proteomes" id="UP000051757">
    <property type="component" value="Unassembled WGS sequence"/>
</dbReference>
<dbReference type="InterPro" id="IPR031856">
    <property type="entry name" value="YdaS_toxin-like"/>
</dbReference>
<feature type="domain" description="HTH cro/C1-type" evidence="1">
    <location>
        <begin position="6"/>
        <end position="64"/>
    </location>
</feature>
<dbReference type="Gene3D" id="1.10.260.40">
    <property type="entry name" value="lambda repressor-like DNA-binding domains"/>
    <property type="match status" value="1"/>
</dbReference>
<dbReference type="PROSITE" id="PS50943">
    <property type="entry name" value="HTH_CROC1"/>
    <property type="match status" value="1"/>
</dbReference>
<sequence length="80" mass="8579">MPPMDIATYRKEKGLSQSAFADLLTASGSPATQGLVSQWEKGATIPAERVVEIEKATGGEVKRHSLRPDLWQTPEAEAAA</sequence>
<dbReference type="AlphaFoldDB" id="A0A0R0AWG9"/>
<dbReference type="EMBL" id="LLXV01000047">
    <property type="protein sequence ID" value="KRG49301.1"/>
    <property type="molecule type" value="Genomic_DNA"/>
</dbReference>
<organism evidence="2 3">
    <name type="scientific">Stenotrophomonas beteli</name>
    <dbReference type="NCBI Taxonomy" id="3384461"/>
    <lineage>
        <taxon>Bacteria</taxon>
        <taxon>Pseudomonadati</taxon>
        <taxon>Pseudomonadota</taxon>
        <taxon>Gammaproteobacteria</taxon>
        <taxon>Lysobacterales</taxon>
        <taxon>Lysobacteraceae</taxon>
        <taxon>Stenotrophomonas</taxon>
        <taxon>Stenotrophomonas maltophilia group</taxon>
    </lineage>
</organism>
<evidence type="ECO:0000259" key="1">
    <source>
        <dbReference type="PROSITE" id="PS50943"/>
    </source>
</evidence>
<dbReference type="InterPro" id="IPR010982">
    <property type="entry name" value="Lambda_DNA-bd_dom_sf"/>
</dbReference>